<gene>
    <name evidence="1" type="ORF">AELLOGFF_03285</name>
</gene>
<reference evidence="1 2" key="1">
    <citation type="submission" date="2019-11" db="EMBL/GenBank/DDBJ databases">
        <authorList>
            <person name="Holert J."/>
        </authorList>
    </citation>
    <scope>NUCLEOTIDE SEQUENCE [LARGE SCALE GENOMIC DNA]</scope>
    <source>
        <strain evidence="1">BC8_1</strain>
    </source>
</reference>
<dbReference type="Gene3D" id="3.40.50.300">
    <property type="entry name" value="P-loop containing nucleotide triphosphate hydrolases"/>
    <property type="match status" value="1"/>
</dbReference>
<accession>A0A5S9P9P6</accession>
<evidence type="ECO:0000313" key="1">
    <source>
        <dbReference type="EMBL" id="CAA0100382.1"/>
    </source>
</evidence>
<proteinExistence type="predicted"/>
<keyword evidence="2" id="KW-1185">Reference proteome</keyword>
<organism evidence="1 2">
    <name type="scientific">Mycolicibacterium vanbaalenii</name>
    <name type="common">Mycobacterium vanbaalenii</name>
    <dbReference type="NCBI Taxonomy" id="110539"/>
    <lineage>
        <taxon>Bacteria</taxon>
        <taxon>Bacillati</taxon>
        <taxon>Actinomycetota</taxon>
        <taxon>Actinomycetes</taxon>
        <taxon>Mycobacteriales</taxon>
        <taxon>Mycobacteriaceae</taxon>
        <taxon>Mycolicibacterium</taxon>
    </lineage>
</organism>
<protein>
    <submittedName>
        <fullName evidence="1">Uncharacterized protein</fullName>
    </submittedName>
</protein>
<name>A0A5S9P9P6_MYCVN</name>
<dbReference type="EMBL" id="CACSIP010000007">
    <property type="protein sequence ID" value="CAA0100382.1"/>
    <property type="molecule type" value="Genomic_DNA"/>
</dbReference>
<dbReference type="RefSeq" id="WP_068920322.1">
    <property type="nucleotide sequence ID" value="NZ_CACSIP010000007.1"/>
</dbReference>
<dbReference type="Proteomes" id="UP000430146">
    <property type="component" value="Unassembled WGS sequence"/>
</dbReference>
<sequence>MLIDTNDLVSATDFNRNTGRYTALAAEGRRIVIVKDQQLVAALVGIHDLNRLDALDGAPELALDEVPGEGDTTLSEPPPGGLLLGHTVTGQAAYIDPRQNLMVVGRGASDFMSVLLARVGEMSADLNLQFVIANEHALQLPRPSTPDRAPTILSVILDVANARTHFCRLGDQVDGEIDRRTALLAESSVNTIDEHRRLDSDSPANLVIVVDDADQVDPGILNKMVSEISRSGEKLGISVWLFAATASPRGVLPAAGISQRVALPMETPAQSRDVVYSDIAYRLKPGQAALLKRGGDLSPFRTPTSENLTLTPAVPTAAPELQWSPLPTSPPLDSIVGDSDQANDGSAPRLPIGVIDQPRLHSHPVYALTLTPGELTDVYTDDPMFERAFIDVVLRSASLAVSPSAQGVRFLYIGPKPSPRWPRGGNLLRSYTWDQFVGGDGLSGGHEIAHALNEIPEEAHAADSTTVLIANMLGPQRIVITDLLEKAMREDNFHVLLLRRGGLYEERMLRGAPQPATTIYSRGSAGHEVFLDHAVRQKVRKLPHRNDAYDAITSSDGYGHLVLAQ</sequence>
<dbReference type="InterPro" id="IPR027417">
    <property type="entry name" value="P-loop_NTPase"/>
</dbReference>
<dbReference type="AlphaFoldDB" id="A0A5S9P9P6"/>
<evidence type="ECO:0000313" key="2">
    <source>
        <dbReference type="Proteomes" id="UP000430146"/>
    </source>
</evidence>
<dbReference type="OrthoDB" id="4759058at2"/>